<comment type="similarity">
    <text evidence="2">Belongs to the cytochrome P450 family.</text>
</comment>
<reference evidence="8" key="1">
    <citation type="submission" date="2020-08" db="EMBL/GenBank/DDBJ databases">
        <title>Genome sequencing and assembly of the red palm weevil Rhynchophorus ferrugineus.</title>
        <authorList>
            <person name="Dias G.B."/>
            <person name="Bergman C.M."/>
            <person name="Manee M."/>
        </authorList>
    </citation>
    <scope>NUCLEOTIDE SEQUENCE</scope>
    <source>
        <strain evidence="8">AA-2017</strain>
        <tissue evidence="8">Whole larva</tissue>
    </source>
</reference>
<dbReference type="GO" id="GO:0020037">
    <property type="term" value="F:heme binding"/>
    <property type="evidence" value="ECO:0007669"/>
    <property type="project" value="InterPro"/>
</dbReference>
<comment type="caution">
    <text evidence="8">The sequence shown here is derived from an EMBL/GenBank/DDBJ whole genome shotgun (WGS) entry which is preliminary data.</text>
</comment>
<keyword evidence="3" id="KW-0349">Heme</keyword>
<dbReference type="Gene3D" id="1.10.630.10">
    <property type="entry name" value="Cytochrome P450"/>
    <property type="match status" value="1"/>
</dbReference>
<dbReference type="Pfam" id="PF00067">
    <property type="entry name" value="p450"/>
    <property type="match status" value="1"/>
</dbReference>
<keyword evidence="7" id="KW-0503">Monooxygenase</keyword>
<evidence type="ECO:0000256" key="3">
    <source>
        <dbReference type="ARBA" id="ARBA00022617"/>
    </source>
</evidence>
<dbReference type="InterPro" id="IPR001128">
    <property type="entry name" value="Cyt_P450"/>
</dbReference>
<keyword evidence="5" id="KW-0560">Oxidoreductase</keyword>
<dbReference type="GO" id="GO:0005506">
    <property type="term" value="F:iron ion binding"/>
    <property type="evidence" value="ECO:0007669"/>
    <property type="project" value="InterPro"/>
</dbReference>
<keyword evidence="4" id="KW-0479">Metal-binding</keyword>
<dbReference type="PANTHER" id="PTHR24291">
    <property type="entry name" value="CYTOCHROME P450 FAMILY 4"/>
    <property type="match status" value="1"/>
</dbReference>
<dbReference type="InterPro" id="IPR036396">
    <property type="entry name" value="Cyt_P450_sf"/>
</dbReference>
<accession>A0A834IF44</accession>
<evidence type="ECO:0000256" key="6">
    <source>
        <dbReference type="ARBA" id="ARBA00023004"/>
    </source>
</evidence>
<keyword evidence="9" id="KW-1185">Reference proteome</keyword>
<gene>
    <name evidence="8" type="ORF">GWI33_009722</name>
</gene>
<dbReference type="Proteomes" id="UP000625711">
    <property type="component" value="Unassembled WGS sequence"/>
</dbReference>
<evidence type="ECO:0008006" key="10">
    <source>
        <dbReference type="Google" id="ProtNLM"/>
    </source>
</evidence>
<feature type="non-terminal residue" evidence="8">
    <location>
        <position position="1"/>
    </location>
</feature>
<dbReference type="AlphaFoldDB" id="A0A834IF44"/>
<dbReference type="SUPFAM" id="SSF48264">
    <property type="entry name" value="Cytochrome P450"/>
    <property type="match status" value="1"/>
</dbReference>
<keyword evidence="6" id="KW-0408">Iron</keyword>
<dbReference type="OrthoDB" id="6780970at2759"/>
<sequence>MKLTKKLSEIQNKKSIDVTNVVSLYTLDVICEAAMGVQLNALDDDTSIYVKNLKDLCAILARKIFSPLDSKLYPLTWMHYKEKKHLKVIHRYIEDVIRQRIETKNQESLNYHEDNTNDKSRKKLAFLDLLLEIKIDDKPLSMDDLRDEVNTFMFEGHDTTATTISFCLYMLANHPSVQ</sequence>
<protein>
    <recommendedName>
        <fullName evidence="10">Cytochrome P450</fullName>
    </recommendedName>
</protein>
<evidence type="ECO:0000256" key="5">
    <source>
        <dbReference type="ARBA" id="ARBA00023002"/>
    </source>
</evidence>
<comment type="cofactor">
    <cofactor evidence="1">
        <name>heme</name>
        <dbReference type="ChEBI" id="CHEBI:30413"/>
    </cofactor>
</comment>
<name>A0A834IF44_RHYFE</name>
<dbReference type="GO" id="GO:0004497">
    <property type="term" value="F:monooxygenase activity"/>
    <property type="evidence" value="ECO:0007669"/>
    <property type="project" value="UniProtKB-KW"/>
</dbReference>
<evidence type="ECO:0000256" key="4">
    <source>
        <dbReference type="ARBA" id="ARBA00022723"/>
    </source>
</evidence>
<evidence type="ECO:0000256" key="7">
    <source>
        <dbReference type="ARBA" id="ARBA00023033"/>
    </source>
</evidence>
<evidence type="ECO:0000256" key="2">
    <source>
        <dbReference type="ARBA" id="ARBA00010617"/>
    </source>
</evidence>
<dbReference type="InterPro" id="IPR050196">
    <property type="entry name" value="Cytochrome_P450_Monoox"/>
</dbReference>
<organism evidence="8 9">
    <name type="scientific">Rhynchophorus ferrugineus</name>
    <name type="common">Red palm weevil</name>
    <name type="synonym">Curculio ferrugineus</name>
    <dbReference type="NCBI Taxonomy" id="354439"/>
    <lineage>
        <taxon>Eukaryota</taxon>
        <taxon>Metazoa</taxon>
        <taxon>Ecdysozoa</taxon>
        <taxon>Arthropoda</taxon>
        <taxon>Hexapoda</taxon>
        <taxon>Insecta</taxon>
        <taxon>Pterygota</taxon>
        <taxon>Neoptera</taxon>
        <taxon>Endopterygota</taxon>
        <taxon>Coleoptera</taxon>
        <taxon>Polyphaga</taxon>
        <taxon>Cucujiformia</taxon>
        <taxon>Curculionidae</taxon>
        <taxon>Dryophthorinae</taxon>
        <taxon>Rhynchophorus</taxon>
    </lineage>
</organism>
<dbReference type="GO" id="GO:0016705">
    <property type="term" value="F:oxidoreductase activity, acting on paired donors, with incorporation or reduction of molecular oxygen"/>
    <property type="evidence" value="ECO:0007669"/>
    <property type="project" value="InterPro"/>
</dbReference>
<dbReference type="EMBL" id="JAACXV010005333">
    <property type="protein sequence ID" value="KAF7276848.1"/>
    <property type="molecule type" value="Genomic_DNA"/>
</dbReference>
<evidence type="ECO:0000313" key="8">
    <source>
        <dbReference type="EMBL" id="KAF7276848.1"/>
    </source>
</evidence>
<dbReference type="PANTHER" id="PTHR24291:SF187">
    <property type="entry name" value="CYTOCHROME P450 4AE1-RELATED"/>
    <property type="match status" value="1"/>
</dbReference>
<proteinExistence type="inferred from homology"/>
<evidence type="ECO:0000313" key="9">
    <source>
        <dbReference type="Proteomes" id="UP000625711"/>
    </source>
</evidence>
<evidence type="ECO:0000256" key="1">
    <source>
        <dbReference type="ARBA" id="ARBA00001971"/>
    </source>
</evidence>